<organism evidence="9 10">
    <name type="scientific">Klebsormidium nitens</name>
    <name type="common">Green alga</name>
    <name type="synonym">Ulothrix nitens</name>
    <dbReference type="NCBI Taxonomy" id="105231"/>
    <lineage>
        <taxon>Eukaryota</taxon>
        <taxon>Viridiplantae</taxon>
        <taxon>Streptophyta</taxon>
        <taxon>Klebsormidiophyceae</taxon>
        <taxon>Klebsormidiales</taxon>
        <taxon>Klebsormidiaceae</taxon>
        <taxon>Klebsormidium</taxon>
    </lineage>
</organism>
<feature type="compositionally biased region" description="Basic and acidic residues" evidence="6">
    <location>
        <begin position="1013"/>
        <end position="1025"/>
    </location>
</feature>
<dbReference type="InterPro" id="IPR036633">
    <property type="entry name" value="Prn/Lys/Arg_de-COase_C_sf"/>
</dbReference>
<dbReference type="EMBL" id="DF237126">
    <property type="protein sequence ID" value="GAQ84124.1"/>
    <property type="molecule type" value="Genomic_DNA"/>
</dbReference>
<dbReference type="PANTHER" id="PTHR43277:SF4">
    <property type="entry name" value="ARGININE DECARBOXYLASE"/>
    <property type="match status" value="1"/>
</dbReference>
<keyword evidence="5" id="KW-0456">Lyase</keyword>
<proteinExistence type="inferred from homology"/>
<feature type="region of interest" description="Disordered" evidence="6">
    <location>
        <begin position="1224"/>
        <end position="1255"/>
    </location>
</feature>
<evidence type="ECO:0000256" key="6">
    <source>
        <dbReference type="SAM" id="MobiDB-lite"/>
    </source>
</evidence>
<evidence type="ECO:0000259" key="8">
    <source>
        <dbReference type="Pfam" id="PF03711"/>
    </source>
</evidence>
<keyword evidence="4" id="KW-0663">Pyridoxal phosphate</keyword>
<comment type="cofactor">
    <cofactor evidence="1">
        <name>pyridoxal 5'-phosphate</name>
        <dbReference type="ChEBI" id="CHEBI:597326"/>
    </cofactor>
</comment>
<dbReference type="SUPFAM" id="SSF55904">
    <property type="entry name" value="Ornithine decarboxylase C-terminal domain"/>
    <property type="match status" value="1"/>
</dbReference>
<dbReference type="Pfam" id="PF01276">
    <property type="entry name" value="OKR_DC_1"/>
    <property type="match status" value="2"/>
</dbReference>
<keyword evidence="10" id="KW-1185">Reference proteome</keyword>
<evidence type="ECO:0000313" key="9">
    <source>
        <dbReference type="EMBL" id="GAQ84124.1"/>
    </source>
</evidence>
<comment type="similarity">
    <text evidence="2">Belongs to the Orn/Lys/Arg decarboxylase class-I family.</text>
</comment>
<dbReference type="SUPFAM" id="SSF53383">
    <property type="entry name" value="PLP-dependent transferases"/>
    <property type="match status" value="2"/>
</dbReference>
<dbReference type="Gene3D" id="3.90.100.10">
    <property type="entry name" value="Orn/Lys/Arg decarboxylase, C-terminal domain"/>
    <property type="match status" value="1"/>
</dbReference>
<feature type="region of interest" description="Disordered" evidence="6">
    <location>
        <begin position="537"/>
        <end position="563"/>
    </location>
</feature>
<evidence type="ECO:0000256" key="1">
    <source>
        <dbReference type="ARBA" id="ARBA00001933"/>
    </source>
</evidence>
<feature type="compositionally biased region" description="Low complexity" evidence="6">
    <location>
        <begin position="541"/>
        <end position="553"/>
    </location>
</feature>
<dbReference type="Proteomes" id="UP000054558">
    <property type="component" value="Unassembled WGS sequence"/>
</dbReference>
<reference evidence="9 10" key="1">
    <citation type="journal article" date="2014" name="Nat. Commun.">
        <title>Klebsormidium flaccidum genome reveals primary factors for plant terrestrial adaptation.</title>
        <authorList>
            <person name="Hori K."/>
            <person name="Maruyama F."/>
            <person name="Fujisawa T."/>
            <person name="Togashi T."/>
            <person name="Yamamoto N."/>
            <person name="Seo M."/>
            <person name="Sato S."/>
            <person name="Yamada T."/>
            <person name="Mori H."/>
            <person name="Tajima N."/>
            <person name="Moriyama T."/>
            <person name="Ikeuchi M."/>
            <person name="Watanabe M."/>
            <person name="Wada H."/>
            <person name="Kobayashi K."/>
            <person name="Saito M."/>
            <person name="Masuda T."/>
            <person name="Sasaki-Sekimoto Y."/>
            <person name="Mashiguchi K."/>
            <person name="Awai K."/>
            <person name="Shimojima M."/>
            <person name="Masuda S."/>
            <person name="Iwai M."/>
            <person name="Nobusawa T."/>
            <person name="Narise T."/>
            <person name="Kondo S."/>
            <person name="Saito H."/>
            <person name="Sato R."/>
            <person name="Murakawa M."/>
            <person name="Ihara Y."/>
            <person name="Oshima-Yamada Y."/>
            <person name="Ohtaka K."/>
            <person name="Satoh M."/>
            <person name="Sonobe K."/>
            <person name="Ishii M."/>
            <person name="Ohtani R."/>
            <person name="Kanamori-Sato M."/>
            <person name="Honoki R."/>
            <person name="Miyazaki D."/>
            <person name="Mochizuki H."/>
            <person name="Umetsu J."/>
            <person name="Higashi K."/>
            <person name="Shibata D."/>
            <person name="Kamiya Y."/>
            <person name="Sato N."/>
            <person name="Nakamura Y."/>
            <person name="Tabata S."/>
            <person name="Ida S."/>
            <person name="Kurokawa K."/>
            <person name="Ohta H."/>
        </authorList>
    </citation>
    <scope>NUCLEOTIDE SEQUENCE [LARGE SCALE GENOMIC DNA]</scope>
    <source>
        <strain evidence="9 10">NIES-2285</strain>
    </source>
</reference>
<keyword evidence="3" id="KW-0210">Decarboxylase</keyword>
<dbReference type="Gene3D" id="3.40.640.10">
    <property type="entry name" value="Type I PLP-dependent aspartate aminotransferase-like (Major domain)"/>
    <property type="match status" value="2"/>
</dbReference>
<feature type="domain" description="Orn/Lys/Arg decarboxylases family 1 pyridoxal-P attachment site" evidence="7">
    <location>
        <begin position="58"/>
        <end position="363"/>
    </location>
</feature>
<evidence type="ECO:0000256" key="3">
    <source>
        <dbReference type="ARBA" id="ARBA00022793"/>
    </source>
</evidence>
<accession>A0A1Y1HZP2</accession>
<evidence type="ECO:0000256" key="5">
    <source>
        <dbReference type="ARBA" id="ARBA00023239"/>
    </source>
</evidence>
<gene>
    <name evidence="9" type="ORF">KFL_001770090</name>
</gene>
<dbReference type="InterPro" id="IPR015424">
    <property type="entry name" value="PyrdxlP-dep_Trfase"/>
</dbReference>
<name>A0A1Y1HZP2_KLENI</name>
<feature type="domain" description="Orn/Lys/Arg decarboxylases family 1 pyridoxal-P attachment site" evidence="7">
    <location>
        <begin position="566"/>
        <end position="859"/>
    </location>
</feature>
<dbReference type="PANTHER" id="PTHR43277">
    <property type="entry name" value="ARGININE DECARBOXYLASE"/>
    <property type="match status" value="1"/>
</dbReference>
<evidence type="ECO:0000259" key="7">
    <source>
        <dbReference type="Pfam" id="PF01276"/>
    </source>
</evidence>
<dbReference type="GO" id="GO:0016831">
    <property type="term" value="F:carboxy-lyase activity"/>
    <property type="evidence" value="ECO:0007669"/>
    <property type="project" value="UniProtKB-KW"/>
</dbReference>
<feature type="compositionally biased region" description="Basic and acidic residues" evidence="6">
    <location>
        <begin position="1054"/>
        <end position="1079"/>
    </location>
</feature>
<feature type="compositionally biased region" description="Basic and acidic residues" evidence="6">
    <location>
        <begin position="1244"/>
        <end position="1255"/>
    </location>
</feature>
<dbReference type="InterPro" id="IPR052357">
    <property type="entry name" value="Orn_Lys_Arg_decarboxylase-I"/>
</dbReference>
<protein>
    <submittedName>
        <fullName evidence="9">Orn/Lys/Arg decarboxylase</fullName>
    </submittedName>
</protein>
<dbReference type="OrthoDB" id="5978656at2759"/>
<sequence>MQCRAAAGPGKISELEYGAHHPQHQTRNAPLDEDDCVDCAESAESNGISGKEEGGRAPLLEAVVQAAERNVVSFESPGHNKGAWAPTKLKEAFSSKVFEHDVSGFPWLSLSEGPVEEAQQLAATAFGADRTWFLVNGSTCGVQAAVMATCKPGDVLILPRNCHQSAVSAMVLSGARPKYVLPDYDSSWGIALGVPPHEIERALTESWEEGQTVGAVLIVSPTYHGVCSDISRIAEVCHAFGVPLLVDEAHGGHFNFHPAFPGTALESGADVAIQSTHKVLSAFTQAAMLHLNGDRVAAHRLHWSLQLLQTPRPSHLLLSSLDAARLEATRQTSAGVNAPFDSAFRLATRARAELKSLAGIKVLNLPGMDPLRVALDTTGVGLSGYEADETLVEESGVIAELPWQNGLVFAVGPGSREEDVNRMVDAFTSLAETAQKGGFRLEDRSGDGGASRGIFGEARMSPREAFFSESERVPASAAVGRICAELLCPYPPGIPVLTPGEVITTTAIELLVSTLDSGGTVTGGGDPSLQSIAVACNAPRGSSGADPASSPSDVENSEPLDQETSPLWEAVTQAAERSDAPFYFPGHKKGAGAPAELRDALGHAVFRHDLPEIPGLDNLASPEGPILDAQRLAAAAFGADRTWFLVNGAACGVQAAVMATCKPGDALILPESYSQSALPALVLSGAKPLYVASDAGPDWAPERGVRLEAVAGALEDARAAGETVGAVLLASPTSCGLCSDVTSIAGICHSHGVPLLVDESLGAHLRFHNALPLCALDSGADVVIHATYEGLSALAQAGMLHLKGDRVAAARVDRSLQTLQSSSPSYLLLSSLDLARAEAAQRNESGNNPGLEAALQLAAKLSLELRSLTGINVLEAPEIDPLRVVVETVGLRLSGYKVDEILRAEFGVNCAAAFATGAVFSVRVGSTVEDVNRLVRAFTLLSEAADGGPPLVRRSDVLKDLSVIETECLEQQEARAKSWKHRLPALAEPFESEWERFCGLSWLEQSEIGGRVEAAKREWERRRPEEEAENESEADQRENCVERGSNGSASVVDAIRKEANGTRTGTRSDGRRTRTDGTRTGKNGTETETDGSRTQPDGKWAVADGPGIKSNGSEESLPALLEELYVEGREEMRAWVDQASAALDESEAVRRMEIRAAFETYRKAISQEYEDPRSVAASAGAVLEEIAKSLGELPDEIEVQTLKSILCRKQIRVTQVLHAWREEGGVETESSHSAVNAEFSGAETEERGKEAETAGRKAQLENPFALTDAKRARAQSVASREKRRTSKPNFAELFNAAGKPSSRLEALEVAFERAKRGYLEAGSLVREALQLMEYGSGEIVSKGPFTGRQKEAFSRNESVAAALECASEDLLFIRCLGGYPLSRPRRAPPGGSARRPLEEALDLELRKASRVGRSAQEQLREVLEGLEQAAGPEEGAVSGDAEIRAAERNKCVLRHATSALDHLKRAFGDRTERKRTASWRGGTLDGHMVQEQIEEQSLEGKQATRNRMTPREAFFADIN</sequence>
<dbReference type="STRING" id="105231.A0A1Y1HZP2"/>
<dbReference type="InterPro" id="IPR008286">
    <property type="entry name" value="Prn/Lys/Arg_de-COase_C"/>
</dbReference>
<evidence type="ECO:0000256" key="2">
    <source>
        <dbReference type="ARBA" id="ARBA00010671"/>
    </source>
</evidence>
<dbReference type="Pfam" id="PF03711">
    <property type="entry name" value="OKR_DC_1_C"/>
    <property type="match status" value="1"/>
</dbReference>
<evidence type="ECO:0000256" key="4">
    <source>
        <dbReference type="ARBA" id="ARBA00022898"/>
    </source>
</evidence>
<evidence type="ECO:0000313" key="10">
    <source>
        <dbReference type="Proteomes" id="UP000054558"/>
    </source>
</evidence>
<dbReference type="InterPro" id="IPR000310">
    <property type="entry name" value="Orn/Lys/Arg_deCO2ase_major_dom"/>
</dbReference>
<feature type="domain" description="Orn/Lys/Arg decarboxylase C-terminal" evidence="8">
    <location>
        <begin position="458"/>
        <end position="506"/>
    </location>
</feature>
<feature type="region of interest" description="Disordered" evidence="6">
    <location>
        <begin position="1"/>
        <end position="31"/>
    </location>
</feature>
<feature type="region of interest" description="Disordered" evidence="6">
    <location>
        <begin position="1013"/>
        <end position="1115"/>
    </location>
</feature>
<dbReference type="InterPro" id="IPR015421">
    <property type="entry name" value="PyrdxlP-dep_Trfase_major"/>
</dbReference>